<dbReference type="AlphaFoldDB" id="A0AAE0ZET0"/>
<feature type="compositionally biased region" description="Basic and acidic residues" evidence="1">
    <location>
        <begin position="520"/>
        <end position="546"/>
    </location>
</feature>
<name>A0AAE0ZET0_9GAST</name>
<sequence>MPSTSAPSDLSANTIRVKLVKQSYGGLGFLVKQRTLKPFVLVASIVKGGVAEESGLVQIGDIILRINDIDLSDMSYQSAIEVLKAVPIDTPVVLLLRGPEGYTTFLQTTFGENGQPRTVRVTKPVHESLMGRLKKTFSGSSSPMSPVKGIKRLCNGEVDLKDHPGDAYDMDADSTGGVDGSRGSGDGEGGLGYPVVAVEEMGAGRDGDGHIVAKGVPAAYHGNGGIVGVDIGGKIAGGGNNNTITSDIPNGGVGDNRTHVKASKFAFINEGRVESEEETVLDNGAVGSPKIVLTSPKNRKDAQARDEVDRSVPMTRGQAQVVNVTPCKDRQRKFSQKKAIEIVQDEDEITVVVRGDVSVLSEESSTDPNSPRKFIISTGNKQRINFTTNNSYGNENGNSNIYDDNGSVESASLGSLVNGPTSNGSNSKYCNNPYGLASAEPDELTDQENYYNNRSPKNSAGSINSVGTNNYNHKEQRRTSRTGKKSSGRTSGRSSPSSAGRVSPTGRTSRGSISTSPTRGGDDEHGSRRSLDRKRLEQYKVRKRGETGAIRRVQGSNEVRLEQYEECKGLTR</sequence>
<dbReference type="GO" id="GO:0007165">
    <property type="term" value="P:signal transduction"/>
    <property type="evidence" value="ECO:0007669"/>
    <property type="project" value="TreeGrafter"/>
</dbReference>
<feature type="domain" description="PDZ" evidence="2">
    <location>
        <begin position="16"/>
        <end position="98"/>
    </location>
</feature>
<dbReference type="SMART" id="SM00228">
    <property type="entry name" value="PDZ"/>
    <property type="match status" value="1"/>
</dbReference>
<reference evidence="3" key="1">
    <citation type="journal article" date="2023" name="G3 (Bethesda)">
        <title>A reference genome for the long-term kleptoplast-retaining sea slug Elysia crispata morphotype clarki.</title>
        <authorList>
            <person name="Eastman K.E."/>
            <person name="Pendleton A.L."/>
            <person name="Shaikh M.A."/>
            <person name="Suttiyut T."/>
            <person name="Ogas R."/>
            <person name="Tomko P."/>
            <person name="Gavelis G."/>
            <person name="Widhalm J.R."/>
            <person name="Wisecaver J.H."/>
        </authorList>
    </citation>
    <scope>NUCLEOTIDE SEQUENCE</scope>
    <source>
        <strain evidence="3">ECLA1</strain>
    </source>
</reference>
<proteinExistence type="predicted"/>
<dbReference type="Gene3D" id="2.30.42.10">
    <property type="match status" value="1"/>
</dbReference>
<dbReference type="EMBL" id="JAWDGP010004069">
    <property type="protein sequence ID" value="KAK3768099.1"/>
    <property type="molecule type" value="Genomic_DNA"/>
</dbReference>
<dbReference type="PANTHER" id="PTHR10316:SF41">
    <property type="entry name" value="MAGI FAMILY MEMBER, X-LINKED A-RELATED"/>
    <property type="match status" value="1"/>
</dbReference>
<evidence type="ECO:0000259" key="2">
    <source>
        <dbReference type="PROSITE" id="PS50106"/>
    </source>
</evidence>
<organism evidence="3 4">
    <name type="scientific">Elysia crispata</name>
    <name type="common">lettuce slug</name>
    <dbReference type="NCBI Taxonomy" id="231223"/>
    <lineage>
        <taxon>Eukaryota</taxon>
        <taxon>Metazoa</taxon>
        <taxon>Spiralia</taxon>
        <taxon>Lophotrochozoa</taxon>
        <taxon>Mollusca</taxon>
        <taxon>Gastropoda</taxon>
        <taxon>Heterobranchia</taxon>
        <taxon>Euthyneura</taxon>
        <taxon>Panpulmonata</taxon>
        <taxon>Sacoglossa</taxon>
        <taxon>Placobranchoidea</taxon>
        <taxon>Plakobranchidae</taxon>
        <taxon>Elysia</taxon>
    </lineage>
</organism>
<dbReference type="Proteomes" id="UP001283361">
    <property type="component" value="Unassembled WGS sequence"/>
</dbReference>
<dbReference type="Pfam" id="PF00595">
    <property type="entry name" value="PDZ"/>
    <property type="match status" value="1"/>
</dbReference>
<dbReference type="GO" id="GO:0005911">
    <property type="term" value="C:cell-cell junction"/>
    <property type="evidence" value="ECO:0007669"/>
    <property type="project" value="TreeGrafter"/>
</dbReference>
<evidence type="ECO:0000256" key="1">
    <source>
        <dbReference type="SAM" id="MobiDB-lite"/>
    </source>
</evidence>
<comment type="caution">
    <text evidence="3">The sequence shown here is derived from an EMBL/GenBank/DDBJ whole genome shotgun (WGS) entry which is preliminary data.</text>
</comment>
<protein>
    <recommendedName>
        <fullName evidence="2">PDZ domain-containing protein</fullName>
    </recommendedName>
</protein>
<dbReference type="InterPro" id="IPR001478">
    <property type="entry name" value="PDZ"/>
</dbReference>
<dbReference type="PANTHER" id="PTHR10316">
    <property type="entry name" value="MEMBRANE ASSOCIATED GUANYLATE KINASE-RELATED"/>
    <property type="match status" value="1"/>
</dbReference>
<dbReference type="SUPFAM" id="SSF50156">
    <property type="entry name" value="PDZ domain-like"/>
    <property type="match status" value="1"/>
</dbReference>
<feature type="compositionally biased region" description="Polar residues" evidence="1">
    <location>
        <begin position="447"/>
        <end position="471"/>
    </location>
</feature>
<feature type="compositionally biased region" description="Low complexity" evidence="1">
    <location>
        <begin position="488"/>
        <end position="519"/>
    </location>
</feature>
<dbReference type="GO" id="GO:0005737">
    <property type="term" value="C:cytoplasm"/>
    <property type="evidence" value="ECO:0007669"/>
    <property type="project" value="TreeGrafter"/>
</dbReference>
<keyword evidence="4" id="KW-1185">Reference proteome</keyword>
<gene>
    <name evidence="3" type="ORF">RRG08_004641</name>
</gene>
<dbReference type="PROSITE" id="PS50106">
    <property type="entry name" value="PDZ"/>
    <property type="match status" value="1"/>
</dbReference>
<evidence type="ECO:0000313" key="4">
    <source>
        <dbReference type="Proteomes" id="UP001283361"/>
    </source>
</evidence>
<accession>A0AAE0ZET0</accession>
<dbReference type="InterPro" id="IPR036034">
    <property type="entry name" value="PDZ_sf"/>
</dbReference>
<feature type="region of interest" description="Disordered" evidence="1">
    <location>
        <begin position="447"/>
        <end position="548"/>
    </location>
</feature>
<evidence type="ECO:0000313" key="3">
    <source>
        <dbReference type="EMBL" id="KAK3768099.1"/>
    </source>
</evidence>